<organism evidence="2 3">
    <name type="scientific">Batillaria attramentaria</name>
    <dbReference type="NCBI Taxonomy" id="370345"/>
    <lineage>
        <taxon>Eukaryota</taxon>
        <taxon>Metazoa</taxon>
        <taxon>Spiralia</taxon>
        <taxon>Lophotrochozoa</taxon>
        <taxon>Mollusca</taxon>
        <taxon>Gastropoda</taxon>
        <taxon>Caenogastropoda</taxon>
        <taxon>Sorbeoconcha</taxon>
        <taxon>Cerithioidea</taxon>
        <taxon>Batillariidae</taxon>
        <taxon>Batillaria</taxon>
    </lineage>
</organism>
<keyword evidence="3" id="KW-1185">Reference proteome</keyword>
<accession>A0ABD0J4K4</accession>
<comment type="caution">
    <text evidence="2">The sequence shown here is derived from an EMBL/GenBank/DDBJ whole genome shotgun (WGS) entry which is preliminary data.</text>
</comment>
<reference evidence="2 3" key="1">
    <citation type="journal article" date="2023" name="Sci. Data">
        <title>Genome assembly of the Korean intertidal mud-creeper Batillaria attramentaria.</title>
        <authorList>
            <person name="Patra A.K."/>
            <person name="Ho P.T."/>
            <person name="Jun S."/>
            <person name="Lee S.J."/>
            <person name="Kim Y."/>
            <person name="Won Y.J."/>
        </authorList>
    </citation>
    <scope>NUCLEOTIDE SEQUENCE [LARGE SCALE GENOMIC DNA]</scope>
    <source>
        <strain evidence="2">Wonlab-2016</strain>
    </source>
</reference>
<feature type="region of interest" description="Disordered" evidence="1">
    <location>
        <begin position="200"/>
        <end position="222"/>
    </location>
</feature>
<proteinExistence type="predicted"/>
<sequence>MVVDMNQAVGRPGRSDTGQSIKHYTTPPARTTTITSGSGSGNRPPPTARGVIIMSNDRERNSFNLRLPRLSSSIKVISPRKPCGDRGRVDKTGSDVTGELRTWSRPATSTTTIFTDPKMLMKQRYGSQRKSRTFNLTRANGFKRKVSHCNTQIPWREQKNRVHHLVQEIMDYCSALNGDDRQRCKADTALTTMTTVSPAAVEGRRHDSALLPPALERPRKFR</sequence>
<evidence type="ECO:0000313" key="2">
    <source>
        <dbReference type="EMBL" id="KAK7458646.1"/>
    </source>
</evidence>
<evidence type="ECO:0000256" key="1">
    <source>
        <dbReference type="SAM" id="MobiDB-lite"/>
    </source>
</evidence>
<protein>
    <submittedName>
        <fullName evidence="2">Uncharacterized protein</fullName>
    </submittedName>
</protein>
<evidence type="ECO:0000313" key="3">
    <source>
        <dbReference type="Proteomes" id="UP001519460"/>
    </source>
</evidence>
<name>A0ABD0J4K4_9CAEN</name>
<feature type="non-terminal residue" evidence="2">
    <location>
        <position position="222"/>
    </location>
</feature>
<feature type="region of interest" description="Disordered" evidence="1">
    <location>
        <begin position="1"/>
        <end position="47"/>
    </location>
</feature>
<dbReference type="EMBL" id="JACVVK020000664">
    <property type="protein sequence ID" value="KAK7458646.1"/>
    <property type="molecule type" value="Genomic_DNA"/>
</dbReference>
<dbReference type="Proteomes" id="UP001519460">
    <property type="component" value="Unassembled WGS sequence"/>
</dbReference>
<gene>
    <name evidence="2" type="ORF">BaRGS_00039098</name>
</gene>
<dbReference type="AlphaFoldDB" id="A0ABD0J4K4"/>
<feature type="compositionally biased region" description="Low complexity" evidence="1">
    <location>
        <begin position="25"/>
        <end position="37"/>
    </location>
</feature>